<dbReference type="InterPro" id="IPR009045">
    <property type="entry name" value="Zn_M74/Hedgehog-like"/>
</dbReference>
<sequence length="147" mass="16192">MVEMKLTANFNLSEFTVSETAARQGIDNTPPSSVMPILNMTARKMEEVRIALGNHPITITSGYRSPKLNAAIGSRPTSAHVQGYAVDFVCPKAGTPREIVEKLLKSNVAFDQCIEEFPPNGWVHISFAPQMRRMALTIDRNGTRAFA</sequence>
<dbReference type="EMBL" id="LR797399">
    <property type="protein sequence ID" value="CAB4213568.1"/>
    <property type="molecule type" value="Genomic_DNA"/>
</dbReference>
<evidence type="ECO:0000259" key="1">
    <source>
        <dbReference type="Pfam" id="PF08291"/>
    </source>
</evidence>
<evidence type="ECO:0000313" key="2">
    <source>
        <dbReference type="EMBL" id="CAB4140256.1"/>
    </source>
</evidence>
<accession>A0A6J5SJ07</accession>
<evidence type="ECO:0000313" key="3">
    <source>
        <dbReference type="EMBL" id="CAB4155622.1"/>
    </source>
</evidence>
<name>A0A6J5SJ07_9CAUD</name>
<gene>
    <name evidence="4" type="ORF">UFOVP1449_52</name>
    <name evidence="2" type="ORF">UFOVP400_10</name>
    <name evidence="3" type="ORF">UFOVP669_19</name>
</gene>
<dbReference type="Pfam" id="PF08291">
    <property type="entry name" value="Peptidase_M15_3"/>
    <property type="match status" value="1"/>
</dbReference>
<dbReference type="EMBL" id="LR796370">
    <property type="protein sequence ID" value="CAB4140256.1"/>
    <property type="molecule type" value="Genomic_DNA"/>
</dbReference>
<dbReference type="EMBL" id="LR796626">
    <property type="protein sequence ID" value="CAB4155622.1"/>
    <property type="molecule type" value="Genomic_DNA"/>
</dbReference>
<dbReference type="Gene3D" id="3.30.1380.10">
    <property type="match status" value="1"/>
</dbReference>
<dbReference type="SUPFAM" id="SSF55166">
    <property type="entry name" value="Hedgehog/DD-peptidase"/>
    <property type="match status" value="1"/>
</dbReference>
<dbReference type="InterPro" id="IPR013230">
    <property type="entry name" value="Peptidase_M15A_C"/>
</dbReference>
<evidence type="ECO:0000313" key="4">
    <source>
        <dbReference type="EMBL" id="CAB4213568.1"/>
    </source>
</evidence>
<proteinExistence type="predicted"/>
<feature type="domain" description="Peptidase M15A C-terminal" evidence="1">
    <location>
        <begin position="9"/>
        <end position="126"/>
    </location>
</feature>
<reference evidence="4" key="1">
    <citation type="submission" date="2020-05" db="EMBL/GenBank/DDBJ databases">
        <authorList>
            <person name="Chiriac C."/>
            <person name="Salcher M."/>
            <person name="Ghai R."/>
            <person name="Kavagutti S V."/>
        </authorList>
    </citation>
    <scope>NUCLEOTIDE SEQUENCE</scope>
</reference>
<protein>
    <submittedName>
        <fullName evidence="4">Peptidase M15A, C-terminal</fullName>
    </submittedName>
</protein>
<organism evidence="4">
    <name type="scientific">uncultured Caudovirales phage</name>
    <dbReference type="NCBI Taxonomy" id="2100421"/>
    <lineage>
        <taxon>Viruses</taxon>
        <taxon>Duplodnaviria</taxon>
        <taxon>Heunggongvirae</taxon>
        <taxon>Uroviricota</taxon>
        <taxon>Caudoviricetes</taxon>
        <taxon>Peduoviridae</taxon>
        <taxon>Maltschvirus</taxon>
        <taxon>Maltschvirus maltsch</taxon>
    </lineage>
</organism>